<dbReference type="Proteomes" id="UP000267464">
    <property type="component" value="Unassembled WGS sequence"/>
</dbReference>
<evidence type="ECO:0000313" key="2">
    <source>
        <dbReference type="Proteomes" id="UP000267464"/>
    </source>
</evidence>
<sequence>MAAVFTGHAPDDEIESDTAGFYRQVLQTLAGDGIAFMVGGAFAFAHHTGLHRDTKDLDLFIRRADFERVAALMNRHGLHTELTFPHWLGKVHQHDRFVDLIFNSGNGLSPVDDDWFAHADESQVLGETVKVCPAEENVWTKAFIMERERYDGADVAHLLRACAHRLDWMRLRNRFGPHWRVLLSHLVLFGFIYPAERGLVPPWLMHELMDRLRHECQTPAPPTDVCAGTLLSREQYLTDTREHGYVDGRVPFGTMTDQDVATWTQAIPHRS</sequence>
<evidence type="ECO:0000313" key="1">
    <source>
        <dbReference type="EMBL" id="RQP25149.1"/>
    </source>
</evidence>
<keyword evidence="2" id="KW-1185">Reference proteome</keyword>
<reference evidence="1 2" key="1">
    <citation type="submission" date="2018-08" db="EMBL/GenBank/DDBJ databases">
        <authorList>
            <person name="Khan S.A."/>
            <person name="Jeon C.O."/>
            <person name="Chun B.H."/>
            <person name="Jeong S.E."/>
        </authorList>
    </citation>
    <scope>NUCLEOTIDE SEQUENCE [LARGE SCALE GENOMIC DNA]</scope>
    <source>
        <strain evidence="1 2">S-16</strain>
    </source>
</reference>
<accession>A0A3N7JWC7</accession>
<dbReference type="Pfam" id="PF14907">
    <property type="entry name" value="NTP_transf_5"/>
    <property type="match status" value="1"/>
</dbReference>
<dbReference type="EMBL" id="QUSW01000002">
    <property type="protein sequence ID" value="RQP25149.1"/>
    <property type="molecule type" value="Genomic_DNA"/>
</dbReference>
<dbReference type="InterPro" id="IPR043519">
    <property type="entry name" value="NT_sf"/>
</dbReference>
<proteinExistence type="predicted"/>
<dbReference type="RefSeq" id="WP_124540054.1">
    <property type="nucleotide sequence ID" value="NZ_QUSW01000002.1"/>
</dbReference>
<dbReference type="SUPFAM" id="SSF81301">
    <property type="entry name" value="Nucleotidyltransferase"/>
    <property type="match status" value="1"/>
</dbReference>
<dbReference type="OrthoDB" id="9782533at2"/>
<dbReference type="InterPro" id="IPR039498">
    <property type="entry name" value="NTP_transf_5"/>
</dbReference>
<dbReference type="AlphaFoldDB" id="A0A3N7JWC7"/>
<protein>
    <recommendedName>
        <fullName evidence="3">Nucleotidyltransferase family protein</fullName>
    </recommendedName>
</protein>
<gene>
    <name evidence="1" type="ORF">DZC73_09885</name>
</gene>
<name>A0A3N7JWC7_9BURK</name>
<comment type="caution">
    <text evidence="1">The sequence shown here is derived from an EMBL/GenBank/DDBJ whole genome shotgun (WGS) entry which is preliminary data.</text>
</comment>
<reference evidence="1 2" key="2">
    <citation type="submission" date="2018-12" db="EMBL/GenBank/DDBJ databases">
        <title>Rhizobacter gummiphilus sp. nov., a rubber-degrading bacterium isolated from the soil of a botanical garden in Japan.</title>
        <authorList>
            <person name="Shunsuke S.S."/>
        </authorList>
    </citation>
    <scope>NUCLEOTIDE SEQUENCE [LARGE SCALE GENOMIC DNA]</scope>
    <source>
        <strain evidence="1 2">S-16</strain>
    </source>
</reference>
<evidence type="ECO:0008006" key="3">
    <source>
        <dbReference type="Google" id="ProtNLM"/>
    </source>
</evidence>
<dbReference type="Gene3D" id="3.30.460.40">
    <property type="match status" value="1"/>
</dbReference>
<organism evidence="1 2">
    <name type="scientific">Piscinibacter terrae</name>
    <dbReference type="NCBI Taxonomy" id="2496871"/>
    <lineage>
        <taxon>Bacteria</taxon>
        <taxon>Pseudomonadati</taxon>
        <taxon>Pseudomonadota</taxon>
        <taxon>Betaproteobacteria</taxon>
        <taxon>Burkholderiales</taxon>
        <taxon>Sphaerotilaceae</taxon>
        <taxon>Piscinibacter</taxon>
    </lineage>
</organism>